<dbReference type="Pfam" id="PF03547">
    <property type="entry name" value="Mem_trans"/>
    <property type="match status" value="1"/>
</dbReference>
<reference evidence="8 9" key="1">
    <citation type="submission" date="2020-04" db="EMBL/GenBank/DDBJ databases">
        <title>Description of novel Gluconacetobacter.</title>
        <authorList>
            <person name="Sombolestani A."/>
        </authorList>
    </citation>
    <scope>NUCLEOTIDE SEQUENCE [LARGE SCALE GENOMIC DNA]</scope>
    <source>
        <strain evidence="8 9">LMG 22058</strain>
    </source>
</reference>
<feature type="transmembrane region" description="Helical" evidence="7">
    <location>
        <begin position="61"/>
        <end position="85"/>
    </location>
</feature>
<keyword evidence="6 7" id="KW-0472">Membrane</keyword>
<dbReference type="EMBL" id="JABEQP010000011">
    <property type="protein sequence ID" value="MBB2198785.1"/>
    <property type="molecule type" value="Genomic_DNA"/>
</dbReference>
<dbReference type="PANTHER" id="PTHR36838">
    <property type="entry name" value="AUXIN EFFLUX CARRIER FAMILY PROTEIN"/>
    <property type="match status" value="1"/>
</dbReference>
<dbReference type="AlphaFoldDB" id="A0A7W4K1S3"/>
<name>A0A7W4K1S3_9PROT</name>
<dbReference type="GO" id="GO:0016020">
    <property type="term" value="C:membrane"/>
    <property type="evidence" value="ECO:0007669"/>
    <property type="project" value="UniProtKB-SubCell"/>
</dbReference>
<keyword evidence="2" id="KW-0813">Transport</keyword>
<evidence type="ECO:0000256" key="3">
    <source>
        <dbReference type="ARBA" id="ARBA00022475"/>
    </source>
</evidence>
<proteinExistence type="predicted"/>
<feature type="transmembrane region" description="Helical" evidence="7">
    <location>
        <begin position="127"/>
        <end position="148"/>
    </location>
</feature>
<gene>
    <name evidence="8" type="ORF">HLH44_15205</name>
</gene>
<feature type="transmembrane region" description="Helical" evidence="7">
    <location>
        <begin position="35"/>
        <end position="55"/>
    </location>
</feature>
<comment type="caution">
    <text evidence="8">The sequence shown here is derived from an EMBL/GenBank/DDBJ whole genome shotgun (WGS) entry which is preliminary data.</text>
</comment>
<feature type="transmembrane region" description="Helical" evidence="7">
    <location>
        <begin position="97"/>
        <end position="121"/>
    </location>
</feature>
<comment type="subcellular location">
    <subcellularLocation>
        <location evidence="1">Membrane</location>
        <topology evidence="1">Multi-pass membrane protein</topology>
    </subcellularLocation>
</comment>
<feature type="transmembrane region" description="Helical" evidence="7">
    <location>
        <begin position="6"/>
        <end position="23"/>
    </location>
</feature>
<keyword evidence="4 7" id="KW-0812">Transmembrane</keyword>
<dbReference type="RefSeq" id="WP_183009866.1">
    <property type="nucleotide sequence ID" value="NZ_JABEQP010000011.1"/>
</dbReference>
<evidence type="ECO:0000256" key="7">
    <source>
        <dbReference type="SAM" id="Phobius"/>
    </source>
</evidence>
<feature type="transmembrane region" description="Helical" evidence="7">
    <location>
        <begin position="246"/>
        <end position="265"/>
    </location>
</feature>
<keyword evidence="5 7" id="KW-1133">Transmembrane helix</keyword>
<evidence type="ECO:0000256" key="1">
    <source>
        <dbReference type="ARBA" id="ARBA00004141"/>
    </source>
</evidence>
<evidence type="ECO:0000313" key="9">
    <source>
        <dbReference type="Proteomes" id="UP000530320"/>
    </source>
</evidence>
<dbReference type="InterPro" id="IPR004776">
    <property type="entry name" value="Mem_transp_PIN-like"/>
</dbReference>
<feature type="transmembrane region" description="Helical" evidence="7">
    <location>
        <begin position="215"/>
        <end position="234"/>
    </location>
</feature>
<evidence type="ECO:0000256" key="5">
    <source>
        <dbReference type="ARBA" id="ARBA00022989"/>
    </source>
</evidence>
<feature type="transmembrane region" description="Helical" evidence="7">
    <location>
        <begin position="271"/>
        <end position="292"/>
    </location>
</feature>
<protein>
    <submittedName>
        <fullName evidence="8">Permease</fullName>
    </submittedName>
</protein>
<evidence type="ECO:0000256" key="2">
    <source>
        <dbReference type="ARBA" id="ARBA00022448"/>
    </source>
</evidence>
<organism evidence="8 9">
    <name type="scientific">Gluconacetobacter dulcium</name>
    <dbReference type="NCBI Taxonomy" id="2729096"/>
    <lineage>
        <taxon>Bacteria</taxon>
        <taxon>Pseudomonadati</taxon>
        <taxon>Pseudomonadota</taxon>
        <taxon>Alphaproteobacteria</taxon>
        <taxon>Acetobacterales</taxon>
        <taxon>Acetobacteraceae</taxon>
        <taxon>Gluconacetobacter</taxon>
    </lineage>
</organism>
<dbReference type="GO" id="GO:0055085">
    <property type="term" value="P:transmembrane transport"/>
    <property type="evidence" value="ECO:0007669"/>
    <property type="project" value="InterPro"/>
</dbReference>
<sequence length="325" mass="34406">MNATIIEALLPIVVTLIMGYMAGWHRNFSADQASILNRMVMLYALPLNLFAGILSTPRDQVLAAGSLFFVIFLGMIASYGVVFLFSRYLFHRSSGVAALQALAISGPAVPFVGVPVLGHIFGPASAVPIAIASLLMNLIQVPLTLILLTADAQNAPPASGQSTSAPEMGQSRKGSFLSYVVAACKEPVVWAPVAGLVLVLFGFSLPQALRGSLTLLGQSTGGVALFASGIILFSRQVMFDRQIARAVIAKNIIMPGITWATALVLDLPAALTQESVITMAIPTASIAVMLAVQYHTAEREMASVLFFTTILSVFTMGGFIWLTGF</sequence>
<feature type="transmembrane region" description="Helical" evidence="7">
    <location>
        <begin position="176"/>
        <end position="203"/>
    </location>
</feature>
<dbReference type="Proteomes" id="UP000530320">
    <property type="component" value="Unassembled WGS sequence"/>
</dbReference>
<feature type="transmembrane region" description="Helical" evidence="7">
    <location>
        <begin position="304"/>
        <end position="322"/>
    </location>
</feature>
<evidence type="ECO:0000256" key="4">
    <source>
        <dbReference type="ARBA" id="ARBA00022692"/>
    </source>
</evidence>
<evidence type="ECO:0000313" key="8">
    <source>
        <dbReference type="EMBL" id="MBB2198785.1"/>
    </source>
</evidence>
<evidence type="ECO:0000256" key="6">
    <source>
        <dbReference type="ARBA" id="ARBA00023136"/>
    </source>
</evidence>
<keyword evidence="3" id="KW-1003">Cell membrane</keyword>
<dbReference type="PANTHER" id="PTHR36838:SF1">
    <property type="entry name" value="SLR1864 PROTEIN"/>
    <property type="match status" value="1"/>
</dbReference>
<accession>A0A7W4K1S3</accession>